<dbReference type="RefSeq" id="WP_160799977.1">
    <property type="nucleotide sequence ID" value="NZ_WUUL01000002.1"/>
</dbReference>
<dbReference type="PANTHER" id="PTHR39183">
    <property type="entry name" value="SPORE COAT PROTEIN F-LIKE PROTEIN YHCQ"/>
    <property type="match status" value="1"/>
</dbReference>
<accession>A0A6I4VXJ6</accession>
<dbReference type="PANTHER" id="PTHR39183:SF1">
    <property type="entry name" value="SPORE COAT PROTEIN F-LIKE PROTEIN YHCQ"/>
    <property type="match status" value="1"/>
</dbReference>
<organism evidence="4 5">
    <name type="scientific">Shimazuella alba</name>
    <dbReference type="NCBI Taxonomy" id="2690964"/>
    <lineage>
        <taxon>Bacteria</taxon>
        <taxon>Bacillati</taxon>
        <taxon>Bacillota</taxon>
        <taxon>Bacilli</taxon>
        <taxon>Bacillales</taxon>
        <taxon>Thermoactinomycetaceae</taxon>
        <taxon>Shimazuella</taxon>
    </lineage>
</organism>
<reference evidence="4 5" key="1">
    <citation type="submission" date="2019-12" db="EMBL/GenBank/DDBJ databases">
        <title>Whole-genome analyses of novel actinobacteria.</title>
        <authorList>
            <person name="Sahin N."/>
            <person name="Saygin H."/>
        </authorList>
    </citation>
    <scope>NUCLEOTIDE SEQUENCE [LARGE SCALE GENOMIC DNA]</scope>
    <source>
        <strain evidence="4 5">KC615</strain>
    </source>
</reference>
<evidence type="ECO:0000313" key="5">
    <source>
        <dbReference type="Proteomes" id="UP000430692"/>
    </source>
</evidence>
<dbReference type="Proteomes" id="UP000430692">
    <property type="component" value="Unassembled WGS sequence"/>
</dbReference>
<comment type="subcellular location">
    <subcellularLocation>
        <location evidence="2">Spore coat</location>
    </subcellularLocation>
</comment>
<evidence type="ECO:0000256" key="3">
    <source>
        <dbReference type="ARBA" id="ARBA00024344"/>
    </source>
</evidence>
<evidence type="ECO:0000313" key="4">
    <source>
        <dbReference type="EMBL" id="MXQ52762.1"/>
    </source>
</evidence>
<evidence type="ECO:0000256" key="1">
    <source>
        <dbReference type="ARBA" id="ARBA00022969"/>
    </source>
</evidence>
<protein>
    <submittedName>
        <fullName evidence="4">Spore coat protein</fullName>
    </submittedName>
</protein>
<evidence type="ECO:0000256" key="2">
    <source>
        <dbReference type="ARBA" id="ARBA00024325"/>
    </source>
</evidence>
<comment type="caution">
    <text evidence="4">The sequence shown here is derived from an EMBL/GenBank/DDBJ whole genome shotgun (WGS) entry which is preliminary data.</text>
</comment>
<dbReference type="Pfam" id="PF07875">
    <property type="entry name" value="Coat_F"/>
    <property type="match status" value="1"/>
</dbReference>
<dbReference type="AlphaFoldDB" id="A0A6I4VXJ6"/>
<proteinExistence type="inferred from homology"/>
<dbReference type="GO" id="GO:0030435">
    <property type="term" value="P:sporulation resulting in formation of a cellular spore"/>
    <property type="evidence" value="ECO:0007669"/>
    <property type="project" value="UniProtKB-KW"/>
</dbReference>
<sequence length="158" mass="18609">MQANHLAWHETMELHELVAFQSNVLVQLKKSVKDVADEELKGLYHYSIGKIEKNLWELLRFYPEAPHVSDHHMDETPFFAGNLLGLTKTAVRNYAIAITETATYKLREVLTTQLNRYIRLHYKVFQYMYHRGYYPSYDLTKLLQGDVRNAKKALELSY</sequence>
<comment type="similarity">
    <text evidence="3">Belongs to the CotF family.</text>
</comment>
<keyword evidence="4" id="KW-0167">Capsid protein</keyword>
<keyword evidence="5" id="KW-1185">Reference proteome</keyword>
<dbReference type="EMBL" id="WUUL01000002">
    <property type="protein sequence ID" value="MXQ52762.1"/>
    <property type="molecule type" value="Genomic_DNA"/>
</dbReference>
<dbReference type="InterPro" id="IPR012347">
    <property type="entry name" value="Ferritin-like"/>
</dbReference>
<dbReference type="InterPro" id="IPR012851">
    <property type="entry name" value="Spore_coat_CotF-like"/>
</dbReference>
<keyword evidence="4" id="KW-0946">Virion</keyword>
<name>A0A6I4VXJ6_9BACL</name>
<keyword evidence="1" id="KW-0749">Sporulation</keyword>
<gene>
    <name evidence="4" type="ORF">GSM42_03260</name>
</gene>
<dbReference type="Gene3D" id="1.20.1260.10">
    <property type="match status" value="1"/>
</dbReference>